<organism evidence="4 5">
    <name type="scientific">Agrobacterium tumefaciens</name>
    <dbReference type="NCBI Taxonomy" id="358"/>
    <lineage>
        <taxon>Bacteria</taxon>
        <taxon>Pseudomonadati</taxon>
        <taxon>Pseudomonadota</taxon>
        <taxon>Alphaproteobacteria</taxon>
        <taxon>Hyphomicrobiales</taxon>
        <taxon>Rhizobiaceae</taxon>
        <taxon>Rhizobium/Agrobacterium group</taxon>
        <taxon>Agrobacterium</taxon>
        <taxon>Agrobacterium tumefaciens complex</taxon>
    </lineage>
</organism>
<evidence type="ECO:0000256" key="3">
    <source>
        <dbReference type="PROSITE-ProRule" id="PRU00023"/>
    </source>
</evidence>
<proteinExistence type="predicted"/>
<dbReference type="InterPro" id="IPR002110">
    <property type="entry name" value="Ankyrin_rpt"/>
</dbReference>
<keyword evidence="1" id="KW-0677">Repeat</keyword>
<evidence type="ECO:0000313" key="5">
    <source>
        <dbReference type="Proteomes" id="UP000298649"/>
    </source>
</evidence>
<keyword evidence="2 3" id="KW-0040">ANK repeat</keyword>
<dbReference type="Pfam" id="PF12796">
    <property type="entry name" value="Ank_2"/>
    <property type="match status" value="1"/>
</dbReference>
<dbReference type="PANTHER" id="PTHR24126:SF14">
    <property type="entry name" value="ANK_REP_REGION DOMAIN-CONTAINING PROTEIN"/>
    <property type="match status" value="1"/>
</dbReference>
<accession>A0A4D7YJ89</accession>
<dbReference type="EMBL" id="CP039923">
    <property type="protein sequence ID" value="QCL97511.1"/>
    <property type="molecule type" value="Genomic_DNA"/>
</dbReference>
<dbReference type="PROSITE" id="PS50088">
    <property type="entry name" value="ANK_REPEAT"/>
    <property type="match status" value="2"/>
</dbReference>
<protein>
    <submittedName>
        <fullName evidence="4">Ankyrin repeat domain-containing protein</fullName>
    </submittedName>
</protein>
<sequence length="193" mass="20685">MPRISKEVTVFRWAHRFLTFLGVTVGSAIAADGDAVRIFHDAVHAGKVETVRTMLAADPGLAVSRDQYGFQPIHLLDMYLDEEVLDLLFANGANINAVNDEGVTILHIVTDPDAVPFLVERGANIEARDKRGWTPLIMQANNQQNGPDVVAALLAHGADPNAEGHDGESALSFAKETGDGSFIEVLTANGATK</sequence>
<evidence type="ECO:0000313" key="4">
    <source>
        <dbReference type="EMBL" id="QCL97511.1"/>
    </source>
</evidence>
<evidence type="ECO:0000256" key="1">
    <source>
        <dbReference type="ARBA" id="ARBA00022737"/>
    </source>
</evidence>
<dbReference type="PROSITE" id="PS50297">
    <property type="entry name" value="ANK_REP_REGION"/>
    <property type="match status" value="1"/>
</dbReference>
<feature type="repeat" description="ANK" evidence="3">
    <location>
        <begin position="131"/>
        <end position="165"/>
    </location>
</feature>
<evidence type="ECO:0000256" key="2">
    <source>
        <dbReference type="ARBA" id="ARBA00023043"/>
    </source>
</evidence>
<dbReference type="SMART" id="SM00248">
    <property type="entry name" value="ANK"/>
    <property type="match status" value="4"/>
</dbReference>
<dbReference type="PANTHER" id="PTHR24126">
    <property type="entry name" value="ANKYRIN REPEAT, PH AND SEC7 DOMAIN CONTAINING PROTEIN SECG-RELATED"/>
    <property type="match status" value="1"/>
</dbReference>
<dbReference type="Proteomes" id="UP000298649">
    <property type="component" value="Chromosome linear"/>
</dbReference>
<dbReference type="Gene3D" id="1.25.40.20">
    <property type="entry name" value="Ankyrin repeat-containing domain"/>
    <property type="match status" value="2"/>
</dbReference>
<dbReference type="SUPFAM" id="SSF48403">
    <property type="entry name" value="Ankyrin repeat"/>
    <property type="match status" value="1"/>
</dbReference>
<dbReference type="InterPro" id="IPR036770">
    <property type="entry name" value="Ankyrin_rpt-contain_sf"/>
</dbReference>
<gene>
    <name evidence="4" type="ORF">CFBP7129_17660</name>
</gene>
<dbReference type="AlphaFoldDB" id="A0A4D7YJ89"/>
<feature type="repeat" description="ANK" evidence="3">
    <location>
        <begin position="68"/>
        <end position="100"/>
    </location>
</feature>
<reference evidence="4 5" key="1">
    <citation type="submission" date="2019-04" db="EMBL/GenBank/DDBJ databases">
        <title>Complete genome sequence of Agrobacterium tumefaciens CFBP7129.</title>
        <authorList>
            <person name="Haryono M."/>
            <person name="Lin Y.-C."/>
            <person name="Lai E.-M."/>
            <person name="Kuo C.-H."/>
        </authorList>
    </citation>
    <scope>NUCLEOTIDE SEQUENCE [LARGE SCALE GENOMIC DNA]</scope>
    <source>
        <strain evidence="4 5">CFBP7129</strain>
    </source>
</reference>
<name>A0A4D7YJ89_AGRTU</name>